<gene>
    <name evidence="4" type="ORF">Cha6605_1305</name>
</gene>
<dbReference type="EMBL" id="CP003600">
    <property type="protein sequence ID" value="AFY92500.1"/>
    <property type="molecule type" value="Genomic_DNA"/>
</dbReference>
<feature type="domain" description="NADAR" evidence="3">
    <location>
        <begin position="16"/>
        <end position="154"/>
    </location>
</feature>
<dbReference type="STRING" id="1173020.Cha6605_1305"/>
<proteinExistence type="predicted"/>
<evidence type="ECO:0000313" key="4">
    <source>
        <dbReference type="EMBL" id="AFY92500.1"/>
    </source>
</evidence>
<dbReference type="eggNOG" id="COG3236">
    <property type="taxonomic scope" value="Bacteria"/>
</dbReference>
<evidence type="ECO:0000259" key="3">
    <source>
        <dbReference type="Pfam" id="PF08719"/>
    </source>
</evidence>
<dbReference type="InterPro" id="IPR037238">
    <property type="entry name" value="YbiA-like_sf"/>
</dbReference>
<name>K9UCD6_CHAP6</name>
<dbReference type="Proteomes" id="UP000010366">
    <property type="component" value="Chromosome"/>
</dbReference>
<comment type="catalytic activity">
    <reaction evidence="1">
        <text>5-amino-6-(5-phospho-D-ribosylamino)uracil + H2O = 5,6-diaminouracil + D-ribose 5-phosphate</text>
        <dbReference type="Rhea" id="RHEA:55020"/>
        <dbReference type="ChEBI" id="CHEBI:15377"/>
        <dbReference type="ChEBI" id="CHEBI:46252"/>
        <dbReference type="ChEBI" id="CHEBI:58453"/>
        <dbReference type="ChEBI" id="CHEBI:78346"/>
    </reaction>
</comment>
<dbReference type="PATRIC" id="fig|1173020.3.peg.1520"/>
<evidence type="ECO:0000313" key="5">
    <source>
        <dbReference type="Proteomes" id="UP000010366"/>
    </source>
</evidence>
<accession>K9UCD6</accession>
<dbReference type="NCBIfam" id="TIGR02464">
    <property type="entry name" value="ribofla_fusion"/>
    <property type="match status" value="1"/>
</dbReference>
<keyword evidence="5" id="KW-1185">Reference proteome</keyword>
<dbReference type="InterPro" id="IPR012816">
    <property type="entry name" value="NADAR"/>
</dbReference>
<dbReference type="Pfam" id="PF08719">
    <property type="entry name" value="NADAR"/>
    <property type="match status" value="1"/>
</dbReference>
<evidence type="ECO:0000256" key="1">
    <source>
        <dbReference type="ARBA" id="ARBA00000022"/>
    </source>
</evidence>
<dbReference type="Gene3D" id="1.10.357.40">
    <property type="entry name" value="YbiA-like"/>
    <property type="match status" value="1"/>
</dbReference>
<comment type="catalytic activity">
    <reaction evidence="2">
        <text>2,5-diamino-6-hydroxy-4-(5-phosphoribosylamino)-pyrimidine + H2O = 2,5,6-triamino-4-hydroxypyrimidine + D-ribose 5-phosphate</text>
        <dbReference type="Rhea" id="RHEA:23436"/>
        <dbReference type="ChEBI" id="CHEBI:15377"/>
        <dbReference type="ChEBI" id="CHEBI:58614"/>
        <dbReference type="ChEBI" id="CHEBI:78346"/>
        <dbReference type="ChEBI" id="CHEBI:137796"/>
    </reaction>
</comment>
<dbReference type="AlphaFoldDB" id="K9UCD6"/>
<protein>
    <recommendedName>
        <fullName evidence="3">NADAR domain-containing protein</fullName>
    </recommendedName>
</protein>
<dbReference type="KEGG" id="cmp:Cha6605_1305"/>
<dbReference type="HOGENOM" id="CLU_084247_3_1_3"/>
<organism evidence="4 5">
    <name type="scientific">Chamaesiphon minutus (strain ATCC 27169 / PCC 6605)</name>
    <dbReference type="NCBI Taxonomy" id="1173020"/>
    <lineage>
        <taxon>Bacteria</taxon>
        <taxon>Bacillati</taxon>
        <taxon>Cyanobacteriota</taxon>
        <taxon>Cyanophyceae</taxon>
        <taxon>Gomontiellales</taxon>
        <taxon>Chamaesiphonaceae</taxon>
        <taxon>Chamaesiphon</taxon>
    </lineage>
</organism>
<dbReference type="CDD" id="cd15457">
    <property type="entry name" value="NADAR"/>
    <property type="match status" value="1"/>
</dbReference>
<sequence length="168" mass="18950">MWGGTGMADTAGVVKFYSVGDEFGEFSNFALYPIALDGEQWPTSEHYFQAQKFEDEAYRKKIRKANSPMLAARLGRDRKQKLRRDWESVKVGIMRSAVLAKFTQHPELRTLLLSTGDTKVVEHTENDDYWGDGGDGSGKNMLGRILMQVRESLRLAQDGEPGTVLDCR</sequence>
<dbReference type="SUPFAM" id="SSF143990">
    <property type="entry name" value="YbiA-like"/>
    <property type="match status" value="1"/>
</dbReference>
<evidence type="ECO:0000256" key="2">
    <source>
        <dbReference type="ARBA" id="ARBA00000751"/>
    </source>
</evidence>
<reference evidence="4 5" key="1">
    <citation type="submission" date="2012-05" db="EMBL/GenBank/DDBJ databases">
        <title>Finished chromosome of genome of Chamaesiphon sp. PCC 6605.</title>
        <authorList>
            <consortium name="US DOE Joint Genome Institute"/>
            <person name="Gugger M."/>
            <person name="Coursin T."/>
            <person name="Rippka R."/>
            <person name="Tandeau De Marsac N."/>
            <person name="Huntemann M."/>
            <person name="Wei C.-L."/>
            <person name="Han J."/>
            <person name="Detter J.C."/>
            <person name="Han C."/>
            <person name="Tapia R."/>
            <person name="Chen A."/>
            <person name="Kyrpides N."/>
            <person name="Mavromatis K."/>
            <person name="Markowitz V."/>
            <person name="Szeto E."/>
            <person name="Ivanova N."/>
            <person name="Pagani I."/>
            <person name="Pati A."/>
            <person name="Goodwin L."/>
            <person name="Nordberg H.P."/>
            <person name="Cantor M.N."/>
            <person name="Hua S.X."/>
            <person name="Woyke T."/>
            <person name="Kerfeld C.A."/>
        </authorList>
    </citation>
    <scope>NUCLEOTIDE SEQUENCE [LARGE SCALE GENOMIC DNA]</scope>
    <source>
        <strain evidence="5">ATCC 27169 / PCC 6605</strain>
    </source>
</reference>